<proteinExistence type="predicted"/>
<evidence type="ECO:0000313" key="3">
    <source>
        <dbReference type="EMBL" id="GAA5199167.1"/>
    </source>
</evidence>
<keyword evidence="4" id="KW-1185">Reference proteome</keyword>
<dbReference type="Pfam" id="PF22422">
    <property type="entry name" value="MGH1-like_GH"/>
    <property type="match status" value="1"/>
</dbReference>
<dbReference type="InterPro" id="IPR012341">
    <property type="entry name" value="6hp_glycosidase-like_sf"/>
</dbReference>
<feature type="region of interest" description="Disordered" evidence="1">
    <location>
        <begin position="706"/>
        <end position="737"/>
    </location>
</feature>
<protein>
    <recommendedName>
        <fullName evidence="2">Mannosylglycerate hydrolase MGH1-like glycoside hydrolase domain-containing protein</fullName>
    </recommendedName>
</protein>
<gene>
    <name evidence="3" type="ORF">GCM10023322_74130</name>
</gene>
<feature type="region of interest" description="Disordered" evidence="1">
    <location>
        <begin position="215"/>
        <end position="234"/>
    </location>
</feature>
<feature type="compositionally biased region" description="Pro residues" evidence="1">
    <location>
        <begin position="707"/>
        <end position="717"/>
    </location>
</feature>
<sequence>MPPYTLDDFAFDLRRVAPPGDIWVGSGTGTVAPLPRTVCGVGGWFAPPYAVPDGRLTVALEVDGATVLDTGERGAGDRGLLYAGGTWRPDRIERHGTYHQYRDGTPVSVAVRSTLTPRHGEPGYLLEIAVRNRTDRALPVRLRPEVSPDRGRHVPLRDWGWMPPGSGADGPPVTLVHGGLSVELPPGGERVFALGIGIGPSGDGAALADGATLADGGAPADSSAPADGAGSGASDPGALAANAAGGPVAGCEVLVAAARRATRRWEERLGEALARVPRITTDIPGLDEYYRRSLASGLVCLWEGPGFVTTPFVATSGLDGGAVCGYAWDTGGYAPHLLTLMLGERVTAVIEAMIAADLTHHYAIAPDGTGLGVPYAYSAWSLVTLGYAAAAAHGIDPSLVGRLHDAHEALDGRFAPWGPEGVLRDYGDQHNLLEMRGAGWEHVVASPNAERARSLEMLADLADCSGAGLPVDALREAAGRVRAEVARQLWDAEAGWFRSRYPDGHTELAYSIQAFDALRAGACTDEMAAALLAQVRPGAFLGEYGVSSVSALDERHYELGDVDWSGGGAYSGEGPQLALTLWERGESALAWDVLRRLLWMGRHFPYFPQEHYCDRPAAPPVGRRANVIAGLTGAEAILTGLLGVRPRSDGALVVSPRPVAEGTVALHGLRFRGRCVDVVAAAGECLVTVDGRPVPAGPDGTVLAVPPAGPAARPPAGPASEGSIPDGSIPDGSALIEAGRGAEPAAAGYAAGAGGHSVGQTRGSA</sequence>
<dbReference type="InterPro" id="IPR008928">
    <property type="entry name" value="6-hairpin_glycosidase_sf"/>
</dbReference>
<reference evidence="4" key="1">
    <citation type="journal article" date="2019" name="Int. J. Syst. Evol. Microbiol.">
        <title>The Global Catalogue of Microorganisms (GCM) 10K type strain sequencing project: providing services to taxonomists for standard genome sequencing and annotation.</title>
        <authorList>
            <consortium name="The Broad Institute Genomics Platform"/>
            <consortium name="The Broad Institute Genome Sequencing Center for Infectious Disease"/>
            <person name="Wu L."/>
            <person name="Ma J."/>
        </authorList>
    </citation>
    <scope>NUCLEOTIDE SEQUENCE [LARGE SCALE GENOMIC DNA]</scope>
    <source>
        <strain evidence="4">JCM 18304</strain>
    </source>
</reference>
<organism evidence="3 4">
    <name type="scientific">Rugosimonospora acidiphila</name>
    <dbReference type="NCBI Taxonomy" id="556531"/>
    <lineage>
        <taxon>Bacteria</taxon>
        <taxon>Bacillati</taxon>
        <taxon>Actinomycetota</taxon>
        <taxon>Actinomycetes</taxon>
        <taxon>Micromonosporales</taxon>
        <taxon>Micromonosporaceae</taxon>
        <taxon>Rugosimonospora</taxon>
    </lineage>
</organism>
<feature type="region of interest" description="Disordered" evidence="1">
    <location>
        <begin position="746"/>
        <end position="765"/>
    </location>
</feature>
<dbReference type="Gene3D" id="1.50.10.10">
    <property type="match status" value="1"/>
</dbReference>
<evidence type="ECO:0000313" key="4">
    <source>
        <dbReference type="Proteomes" id="UP001501570"/>
    </source>
</evidence>
<name>A0ABP9SNU9_9ACTN</name>
<accession>A0ABP9SNU9</accession>
<dbReference type="InterPro" id="IPR054491">
    <property type="entry name" value="MGH1-like_GH"/>
</dbReference>
<comment type="caution">
    <text evidence="3">The sequence shown here is derived from an EMBL/GenBank/DDBJ whole genome shotgun (WGS) entry which is preliminary data.</text>
</comment>
<evidence type="ECO:0000256" key="1">
    <source>
        <dbReference type="SAM" id="MobiDB-lite"/>
    </source>
</evidence>
<evidence type="ECO:0000259" key="2">
    <source>
        <dbReference type="Pfam" id="PF22422"/>
    </source>
</evidence>
<feature type="domain" description="Mannosylglycerate hydrolase MGH1-like glycoside hydrolase" evidence="2">
    <location>
        <begin position="451"/>
        <end position="566"/>
    </location>
</feature>
<dbReference type="EMBL" id="BAABJQ010000036">
    <property type="protein sequence ID" value="GAA5199167.1"/>
    <property type="molecule type" value="Genomic_DNA"/>
</dbReference>
<dbReference type="SUPFAM" id="SSF48208">
    <property type="entry name" value="Six-hairpin glycosidases"/>
    <property type="match status" value="1"/>
</dbReference>
<dbReference type="Proteomes" id="UP001501570">
    <property type="component" value="Unassembled WGS sequence"/>
</dbReference>